<dbReference type="AlphaFoldDB" id="A0A1B0D7F6"/>
<dbReference type="GO" id="GO:0031080">
    <property type="term" value="C:nuclear pore outer ring"/>
    <property type="evidence" value="ECO:0007669"/>
    <property type="project" value="InterPro"/>
</dbReference>
<protein>
    <submittedName>
        <fullName evidence="1">Uncharacterized protein</fullName>
    </submittedName>
</protein>
<sequence length="317" mass="35276">MEHSAPSHFINFNDQISCFDLSSHDWSQNLCCVALSNRIIVGLIRLPEESHSDSFEWQVLKEIHHETRCHALAIAPETSLSIVPKNVVIAAAGGDFNIRILQSDLEDNTSVRILSGHTNYINSIAWDYEGEFLASVGDDYSCILWDCRNGFEIVTRFFLTAAGMSVKCHPEEKDKLLVAAKNGIISLYSMKSDQVVLTIEAPKFPLMSADWSTKNRHCAVALAAGELFVWDLRKPSRPVNTKQLHEDGGLTVKVSPANENLTASIGRPDLTLKVIHAKAQLPQITAPLKLFGGLCWLNRHVAAAYDRKLCLWNVLTK</sequence>
<dbReference type="SUPFAM" id="SSF50978">
    <property type="entry name" value="WD40 repeat-like"/>
    <property type="match status" value="1"/>
</dbReference>
<reference evidence="1" key="1">
    <citation type="submission" date="2022-08" db="UniProtKB">
        <authorList>
            <consortium name="EnsemblMetazoa"/>
        </authorList>
    </citation>
    <scope>IDENTIFICATION</scope>
    <source>
        <strain evidence="1">Israel</strain>
    </source>
</reference>
<dbReference type="InterPro" id="IPR015943">
    <property type="entry name" value="WD40/YVTN_repeat-like_dom_sf"/>
</dbReference>
<evidence type="ECO:0000313" key="1">
    <source>
        <dbReference type="EnsemblMetazoa" id="PPAI003479-PA"/>
    </source>
</evidence>
<dbReference type="Gene3D" id="2.130.10.10">
    <property type="entry name" value="YVTN repeat-like/Quinoprotein amine dehydrogenase"/>
    <property type="match status" value="1"/>
</dbReference>
<dbReference type="PANTHER" id="PTHR22806">
    <property type="entry name" value="NUCLEOPORIN NUP37 P37 -RELATED"/>
    <property type="match status" value="1"/>
</dbReference>
<dbReference type="VEuPathDB" id="VectorBase:PPAPM1_006161"/>
<dbReference type="VEuPathDB" id="VectorBase:PPAI003479"/>
<dbReference type="SMART" id="SM00320">
    <property type="entry name" value="WD40"/>
    <property type="match status" value="5"/>
</dbReference>
<dbReference type="PANTHER" id="PTHR22806:SF0">
    <property type="entry name" value="NUCLEOPORIN NUP37"/>
    <property type="match status" value="1"/>
</dbReference>
<keyword evidence="2" id="KW-1185">Reference proteome</keyword>
<proteinExistence type="predicted"/>
<organism evidence="1 2">
    <name type="scientific">Phlebotomus papatasi</name>
    <name type="common">Sandfly</name>
    <dbReference type="NCBI Taxonomy" id="29031"/>
    <lineage>
        <taxon>Eukaryota</taxon>
        <taxon>Metazoa</taxon>
        <taxon>Ecdysozoa</taxon>
        <taxon>Arthropoda</taxon>
        <taxon>Hexapoda</taxon>
        <taxon>Insecta</taxon>
        <taxon>Pterygota</taxon>
        <taxon>Neoptera</taxon>
        <taxon>Endopterygota</taxon>
        <taxon>Diptera</taxon>
        <taxon>Nematocera</taxon>
        <taxon>Psychodoidea</taxon>
        <taxon>Psychodidae</taxon>
        <taxon>Phlebotomus</taxon>
        <taxon>Phlebotomus</taxon>
    </lineage>
</organism>
<dbReference type="InterPro" id="IPR037626">
    <property type="entry name" value="NUP37"/>
</dbReference>
<dbReference type="PROSITE" id="PS50294">
    <property type="entry name" value="WD_REPEATS_REGION"/>
    <property type="match status" value="1"/>
</dbReference>
<dbReference type="InterPro" id="IPR036322">
    <property type="entry name" value="WD40_repeat_dom_sf"/>
</dbReference>
<dbReference type="PROSITE" id="PS50082">
    <property type="entry name" value="WD_REPEATS_2"/>
    <property type="match status" value="1"/>
</dbReference>
<evidence type="ECO:0000313" key="2">
    <source>
        <dbReference type="Proteomes" id="UP000092462"/>
    </source>
</evidence>
<dbReference type="EnsemblMetazoa" id="PPAI003479-RA">
    <property type="protein sequence ID" value="PPAI003479-PA"/>
    <property type="gene ID" value="PPAI003479"/>
</dbReference>
<dbReference type="InterPro" id="IPR001680">
    <property type="entry name" value="WD40_rpt"/>
</dbReference>
<accession>A0A1B0D7F6</accession>
<dbReference type="EMBL" id="AJVK01003920">
    <property type="status" value="NOT_ANNOTATED_CDS"/>
    <property type="molecule type" value="Genomic_DNA"/>
</dbReference>
<dbReference type="Proteomes" id="UP000092462">
    <property type="component" value="Unassembled WGS sequence"/>
</dbReference>
<dbReference type="Pfam" id="PF00400">
    <property type="entry name" value="WD40"/>
    <property type="match status" value="1"/>
</dbReference>
<name>A0A1B0D7F6_PHLPP</name>